<evidence type="ECO:0000313" key="2">
    <source>
        <dbReference type="EMBL" id="KAJ8530714.1"/>
    </source>
</evidence>
<accession>A0A9Q1LBA7</accession>
<proteinExistence type="predicted"/>
<evidence type="ECO:0000256" key="1">
    <source>
        <dbReference type="SAM" id="MobiDB-lite"/>
    </source>
</evidence>
<dbReference type="Proteomes" id="UP001152561">
    <property type="component" value="Unassembled WGS sequence"/>
</dbReference>
<feature type="compositionally biased region" description="Acidic residues" evidence="1">
    <location>
        <begin position="11"/>
        <end position="26"/>
    </location>
</feature>
<organism evidence="2 3">
    <name type="scientific">Anisodus acutangulus</name>
    <dbReference type="NCBI Taxonomy" id="402998"/>
    <lineage>
        <taxon>Eukaryota</taxon>
        <taxon>Viridiplantae</taxon>
        <taxon>Streptophyta</taxon>
        <taxon>Embryophyta</taxon>
        <taxon>Tracheophyta</taxon>
        <taxon>Spermatophyta</taxon>
        <taxon>Magnoliopsida</taxon>
        <taxon>eudicotyledons</taxon>
        <taxon>Gunneridae</taxon>
        <taxon>Pentapetalae</taxon>
        <taxon>asterids</taxon>
        <taxon>lamiids</taxon>
        <taxon>Solanales</taxon>
        <taxon>Solanaceae</taxon>
        <taxon>Solanoideae</taxon>
        <taxon>Hyoscyameae</taxon>
        <taxon>Anisodus</taxon>
    </lineage>
</organism>
<name>A0A9Q1LBA7_9SOLA</name>
<sequence length="72" mass="8291">MFPVVIIESSTSEEQEDVGDNSDEESCGNSKRKKMGSKMRCHQCKLSDKDRVVCCSKCKVKRYLLPCITRWE</sequence>
<protein>
    <submittedName>
        <fullName evidence="2">Uncharacterized protein</fullName>
    </submittedName>
</protein>
<comment type="caution">
    <text evidence="2">The sequence shown here is derived from an EMBL/GenBank/DDBJ whole genome shotgun (WGS) entry which is preliminary data.</text>
</comment>
<dbReference type="AlphaFoldDB" id="A0A9Q1LBA7"/>
<keyword evidence="3" id="KW-1185">Reference proteome</keyword>
<gene>
    <name evidence="2" type="ORF">K7X08_023595</name>
</gene>
<evidence type="ECO:0000313" key="3">
    <source>
        <dbReference type="Proteomes" id="UP001152561"/>
    </source>
</evidence>
<feature type="region of interest" description="Disordered" evidence="1">
    <location>
        <begin position="1"/>
        <end position="35"/>
    </location>
</feature>
<dbReference type="OrthoDB" id="1223553at2759"/>
<dbReference type="EMBL" id="JAJAGQ010000021">
    <property type="protein sequence ID" value="KAJ8530714.1"/>
    <property type="molecule type" value="Genomic_DNA"/>
</dbReference>
<reference evidence="3" key="1">
    <citation type="journal article" date="2023" name="Proc. Natl. Acad. Sci. U.S.A.">
        <title>Genomic and structural basis for evolution of tropane alkaloid biosynthesis.</title>
        <authorList>
            <person name="Wanga Y.-J."/>
            <person name="Taina T."/>
            <person name="Yua J.-Y."/>
            <person name="Lia J."/>
            <person name="Xua B."/>
            <person name="Chenc J."/>
            <person name="D'Auriad J.C."/>
            <person name="Huanga J.-P."/>
            <person name="Huanga S.-X."/>
        </authorList>
    </citation>
    <scope>NUCLEOTIDE SEQUENCE [LARGE SCALE GENOMIC DNA]</scope>
    <source>
        <strain evidence="3">cv. KIB-2019</strain>
    </source>
</reference>